<dbReference type="CDD" id="cd00814">
    <property type="entry name" value="MetRS_core"/>
    <property type="match status" value="1"/>
</dbReference>
<dbReference type="PRINTS" id="PR01041">
    <property type="entry name" value="TRNASYNTHMET"/>
</dbReference>
<keyword evidence="3 7" id="KW-0547">Nucleotide-binding</keyword>
<dbReference type="SUPFAM" id="SSF47323">
    <property type="entry name" value="Anticodon-binding domain of a subclass of class I aminoacyl-tRNA synthetases"/>
    <property type="match status" value="1"/>
</dbReference>
<evidence type="ECO:0000313" key="11">
    <source>
        <dbReference type="EMBL" id="OGC82363.1"/>
    </source>
</evidence>
<dbReference type="GO" id="GO:0006431">
    <property type="term" value="P:methionyl-tRNA aminoacylation"/>
    <property type="evidence" value="ECO:0007669"/>
    <property type="project" value="InterPro"/>
</dbReference>
<evidence type="ECO:0000256" key="3">
    <source>
        <dbReference type="ARBA" id="ARBA00022741"/>
    </source>
</evidence>
<keyword evidence="5 7" id="KW-0648">Protein biosynthesis</keyword>
<dbReference type="AlphaFoldDB" id="A0A1F4XMN6"/>
<dbReference type="Gene3D" id="2.170.220.10">
    <property type="match status" value="1"/>
</dbReference>
<feature type="domain" description="Methionyl-tRNA synthetase anticodon-binding" evidence="10">
    <location>
        <begin position="389"/>
        <end position="481"/>
    </location>
</feature>
<dbReference type="InterPro" id="IPR002300">
    <property type="entry name" value="aa-tRNA-synth_Ia"/>
</dbReference>
<dbReference type="PANTHER" id="PTHR43326">
    <property type="entry name" value="METHIONYL-TRNA SYNTHETASE"/>
    <property type="match status" value="1"/>
</dbReference>
<dbReference type="PANTHER" id="PTHR43326:SF1">
    <property type="entry name" value="METHIONINE--TRNA LIGASE, MITOCHONDRIAL"/>
    <property type="match status" value="1"/>
</dbReference>
<keyword evidence="6 7" id="KW-0030">Aminoacyl-tRNA synthetase</keyword>
<feature type="domain" description="Aminoacyl-tRNA synthetase class Ia" evidence="8">
    <location>
        <begin position="23"/>
        <end position="74"/>
    </location>
</feature>
<evidence type="ECO:0000256" key="5">
    <source>
        <dbReference type="ARBA" id="ARBA00022917"/>
    </source>
</evidence>
<dbReference type="Gene3D" id="1.10.730.10">
    <property type="entry name" value="Isoleucyl-tRNA Synthetase, Domain 1"/>
    <property type="match status" value="1"/>
</dbReference>
<dbReference type="STRING" id="1817814.A2V81_02435"/>
<organism evidence="11 12">
    <name type="scientific">Candidatus Abawacabacteria bacterium RBG_16_42_10</name>
    <dbReference type="NCBI Taxonomy" id="1817814"/>
    <lineage>
        <taxon>Bacteria</taxon>
        <taxon>Candidatus Abawacaibacteriota</taxon>
    </lineage>
</organism>
<evidence type="ECO:0000256" key="6">
    <source>
        <dbReference type="ARBA" id="ARBA00023146"/>
    </source>
</evidence>
<dbReference type="InterPro" id="IPR014729">
    <property type="entry name" value="Rossmann-like_a/b/a_fold"/>
</dbReference>
<evidence type="ECO:0000256" key="7">
    <source>
        <dbReference type="RuleBase" id="RU363039"/>
    </source>
</evidence>
<reference evidence="11 12" key="1">
    <citation type="journal article" date="2016" name="Nat. Commun.">
        <title>Thousands of microbial genomes shed light on interconnected biogeochemical processes in an aquifer system.</title>
        <authorList>
            <person name="Anantharaman K."/>
            <person name="Brown C.T."/>
            <person name="Hug L.A."/>
            <person name="Sharon I."/>
            <person name="Castelle C.J."/>
            <person name="Probst A.J."/>
            <person name="Thomas B.C."/>
            <person name="Singh A."/>
            <person name="Wilkins M.J."/>
            <person name="Karaoz U."/>
            <person name="Brodie E.L."/>
            <person name="Williams K.H."/>
            <person name="Hubbard S.S."/>
            <person name="Banfield J.F."/>
        </authorList>
    </citation>
    <scope>NUCLEOTIDE SEQUENCE [LARGE SCALE GENOMIC DNA]</scope>
</reference>
<dbReference type="InterPro" id="IPR033911">
    <property type="entry name" value="MetRS_core"/>
</dbReference>
<dbReference type="EC" id="6.1.1.10" evidence="1"/>
<feature type="domain" description="Methionyl/Leucyl tRNA synthetase" evidence="9">
    <location>
        <begin position="149"/>
        <end position="376"/>
    </location>
</feature>
<evidence type="ECO:0000256" key="4">
    <source>
        <dbReference type="ARBA" id="ARBA00022840"/>
    </source>
</evidence>
<evidence type="ECO:0000259" key="10">
    <source>
        <dbReference type="Pfam" id="PF19303"/>
    </source>
</evidence>
<dbReference type="Pfam" id="PF00133">
    <property type="entry name" value="tRNA-synt_1"/>
    <property type="match status" value="1"/>
</dbReference>
<proteinExistence type="inferred from homology"/>
<evidence type="ECO:0000259" key="8">
    <source>
        <dbReference type="Pfam" id="PF00133"/>
    </source>
</evidence>
<dbReference type="InterPro" id="IPR009080">
    <property type="entry name" value="tRNAsynth_Ia_anticodon-bd"/>
</dbReference>
<dbReference type="SUPFAM" id="SSF52374">
    <property type="entry name" value="Nucleotidylyl transferase"/>
    <property type="match status" value="1"/>
</dbReference>
<dbReference type="EMBL" id="MEWR01000008">
    <property type="protein sequence ID" value="OGC82363.1"/>
    <property type="molecule type" value="Genomic_DNA"/>
</dbReference>
<dbReference type="Proteomes" id="UP000177614">
    <property type="component" value="Unassembled WGS sequence"/>
</dbReference>
<comment type="similarity">
    <text evidence="7">Belongs to the class-I aminoacyl-tRNA synthetase family.</text>
</comment>
<dbReference type="Pfam" id="PF09334">
    <property type="entry name" value="tRNA-synt_1g"/>
    <property type="match status" value="1"/>
</dbReference>
<dbReference type="GO" id="GO:0004825">
    <property type="term" value="F:methionine-tRNA ligase activity"/>
    <property type="evidence" value="ECO:0007669"/>
    <property type="project" value="UniProtKB-EC"/>
</dbReference>
<keyword evidence="4 7" id="KW-0067">ATP-binding</keyword>
<dbReference type="GO" id="GO:0005524">
    <property type="term" value="F:ATP binding"/>
    <property type="evidence" value="ECO:0007669"/>
    <property type="project" value="UniProtKB-KW"/>
</dbReference>
<dbReference type="InterPro" id="IPR023457">
    <property type="entry name" value="Met-tRNA_synth_2"/>
</dbReference>
<accession>A0A1F4XMN6</accession>
<evidence type="ECO:0000256" key="2">
    <source>
        <dbReference type="ARBA" id="ARBA00022598"/>
    </source>
</evidence>
<evidence type="ECO:0000313" key="12">
    <source>
        <dbReference type="Proteomes" id="UP000177614"/>
    </source>
</evidence>
<keyword evidence="2 7" id="KW-0436">Ligase</keyword>
<dbReference type="InterPro" id="IPR015413">
    <property type="entry name" value="Methionyl/Leucyl_tRNA_Synth"/>
</dbReference>
<evidence type="ECO:0000259" key="9">
    <source>
        <dbReference type="Pfam" id="PF09334"/>
    </source>
</evidence>
<gene>
    <name evidence="11" type="ORF">A2V81_02435</name>
</gene>
<dbReference type="InterPro" id="IPR041872">
    <property type="entry name" value="Anticodon_Met"/>
</dbReference>
<evidence type="ECO:0000256" key="1">
    <source>
        <dbReference type="ARBA" id="ARBA00012838"/>
    </source>
</evidence>
<dbReference type="Gene3D" id="3.40.50.620">
    <property type="entry name" value="HUPs"/>
    <property type="match status" value="1"/>
</dbReference>
<comment type="caution">
    <text evidence="11">The sequence shown here is derived from an EMBL/GenBank/DDBJ whole genome shotgun (WGS) entry which is preliminary data.</text>
</comment>
<dbReference type="CDD" id="cd07957">
    <property type="entry name" value="Anticodon_Ia_Met"/>
    <property type="match status" value="1"/>
</dbReference>
<sequence>MEKKPTSPTKLERSRIYITTSIGYVNGAPHIGHALEFVQADVYARYFRYLGHEVYFLTGTDEHGSKVFLKAKEEGKTPKELVDENSAKFKLLAEALHVSNDDFIRTTDKERHWPAVNKLWGLLDTAKLFEKRTYAGLYCNGCESFKTEKDIVDGKCTLHPTTEIQKISEENYFFLLSKLNDQVGKALKDTITILPVNRGHEILSLIKDGLHDVSFSRPKEALSWGIPVPNDPEQTMYVWCDALTNYISALGYAGNGELYQKYWANSEARKIHFIGKDILRFHAAIWPGMLIAAKLPLPTDIFVHGFVTVNGERMSKSTGNVVDPMDYVKEFGADALRYYLLREIPSYEDGDFNRERFIELYNGELANNLGNLAQRVVAMALKYEIAIDESNDLQPDIDIAWNQIQEYVEKFELHLAAQSLMKCLSSFNQYIDQNKPWELAKQDKEALTKVLSSLLNGMARISGITAIFLPETAKKLRVKLGLGEEGSEIVPIKPQVTPGLFMTKTSSKF</sequence>
<dbReference type="Pfam" id="PF19303">
    <property type="entry name" value="Anticodon_3"/>
    <property type="match status" value="1"/>
</dbReference>
<protein>
    <recommendedName>
        <fullName evidence="1">methionine--tRNA ligase</fullName>
        <ecNumber evidence="1">6.1.1.10</ecNumber>
    </recommendedName>
</protein>
<name>A0A1F4XMN6_9BACT</name>